<dbReference type="AlphaFoldDB" id="A0A0F5JI53"/>
<evidence type="ECO:0000313" key="1">
    <source>
        <dbReference type="EMBL" id="KKB57260.1"/>
    </source>
</evidence>
<dbReference type="HOGENOM" id="CLU_810516_0_0_10"/>
<name>A0A0F5JI53_9BACT</name>
<dbReference type="EMBL" id="AQHW01000013">
    <property type="protein sequence ID" value="KKB57260.1"/>
    <property type="molecule type" value="Genomic_DNA"/>
</dbReference>
<keyword evidence="2" id="KW-1185">Reference proteome</keyword>
<evidence type="ECO:0008006" key="3">
    <source>
        <dbReference type="Google" id="ProtNLM"/>
    </source>
</evidence>
<accession>A0A0F5JI53</accession>
<dbReference type="PROSITE" id="PS51257">
    <property type="entry name" value="PROKAR_LIPOPROTEIN"/>
    <property type="match status" value="1"/>
</dbReference>
<dbReference type="Proteomes" id="UP000033035">
    <property type="component" value="Unassembled WGS sequence"/>
</dbReference>
<gene>
    <name evidence="1" type="ORF">HMPREF1536_01981</name>
</gene>
<evidence type="ECO:0000313" key="2">
    <source>
        <dbReference type="Proteomes" id="UP000033035"/>
    </source>
</evidence>
<proteinExistence type="predicted"/>
<dbReference type="PATRIC" id="fig|1203610.3.peg.2031"/>
<reference evidence="1 2" key="1">
    <citation type="submission" date="2013-04" db="EMBL/GenBank/DDBJ databases">
        <title>The Genome Sequence of Parabacteroides gordonii DSM 23371.</title>
        <authorList>
            <consortium name="The Broad Institute Genomics Platform"/>
            <person name="Earl A."/>
            <person name="Ward D."/>
            <person name="Feldgarden M."/>
            <person name="Gevers D."/>
            <person name="Martens E."/>
            <person name="Sakamoto M."/>
            <person name="Benno Y."/>
            <person name="Suzuki N."/>
            <person name="Matsunaga N."/>
            <person name="Koshihara K."/>
            <person name="Seki M."/>
            <person name="Komiya H."/>
            <person name="Walker B."/>
            <person name="Young S."/>
            <person name="Zeng Q."/>
            <person name="Gargeya S."/>
            <person name="Fitzgerald M."/>
            <person name="Haas B."/>
            <person name="Abouelleil A."/>
            <person name="Allen A.W."/>
            <person name="Alvarado L."/>
            <person name="Arachchi H.M."/>
            <person name="Berlin A.M."/>
            <person name="Chapman S.B."/>
            <person name="Gainer-Dewar J."/>
            <person name="Goldberg J."/>
            <person name="Griggs A."/>
            <person name="Gujja S."/>
            <person name="Hansen M."/>
            <person name="Howarth C."/>
            <person name="Imamovic A."/>
            <person name="Ireland A."/>
            <person name="Larimer J."/>
            <person name="McCowan C."/>
            <person name="Murphy C."/>
            <person name="Pearson M."/>
            <person name="Poon T.W."/>
            <person name="Priest M."/>
            <person name="Roberts A."/>
            <person name="Saif S."/>
            <person name="Shea T."/>
            <person name="Sisk P."/>
            <person name="Sykes S."/>
            <person name="Wortman J."/>
            <person name="Nusbaum C."/>
            <person name="Birren B."/>
        </authorList>
    </citation>
    <scope>NUCLEOTIDE SEQUENCE [LARGE SCALE GENOMIC DNA]</scope>
    <source>
        <strain evidence="1 2">MS-1</strain>
    </source>
</reference>
<organism evidence="1 2">
    <name type="scientific">Parabacteroides gordonii MS-1 = DSM 23371</name>
    <dbReference type="NCBI Taxonomy" id="1203610"/>
    <lineage>
        <taxon>Bacteria</taxon>
        <taxon>Pseudomonadati</taxon>
        <taxon>Bacteroidota</taxon>
        <taxon>Bacteroidia</taxon>
        <taxon>Bacteroidales</taxon>
        <taxon>Tannerellaceae</taxon>
        <taxon>Parabacteroides</taxon>
    </lineage>
</organism>
<comment type="caution">
    <text evidence="1">The sequence shown here is derived from an EMBL/GenBank/DDBJ whole genome shotgun (WGS) entry which is preliminary data.</text>
</comment>
<dbReference type="RefSeq" id="WP_044193583.1">
    <property type="nucleotide sequence ID" value="NZ_KE386765.1"/>
</dbReference>
<dbReference type="STRING" id="1203610.HMPREF1536_01981"/>
<sequence length="345" mass="37557">MNIMRRTTDVYFWAALLASLWLGGCSTDDIPLDQEVGTVSVPLSIMEEGSNLTRALGDATPSVNRVLILPFKKTNESLANDPANFVPDYTAVKQIDLNAFPLNTAMLRMTAGSTYQLMVIGYNRNDYDFANPAASGRRFDLGISGRPSTLADVNLKLINATDVPELFSCMGNGYNGTVSVGGLFKPELVNNIKGTLNRISSGLTLNITNIPAYVSSIRLRAEQLVTAVKAADGTPVQWQVVGDTGVRTLGLLAPASGKVTFNMFMLPTLDARKTLLYLDVIYAGITEQYTVKIADVANVVSGNRIIFSPNHWVRIDGDYNKINLGFTLSNNINLDDNAWDGIQNY</sequence>
<protein>
    <recommendedName>
        <fullName evidence="3">Major fimbrial subunit protein N-terminal domain-containing protein</fullName>
    </recommendedName>
</protein>